<evidence type="ECO:0000313" key="13">
    <source>
        <dbReference type="Proteomes" id="UP000032946"/>
    </source>
</evidence>
<dbReference type="InterPro" id="IPR013708">
    <property type="entry name" value="Shikimate_DH-bd_N"/>
</dbReference>
<feature type="binding site" evidence="8">
    <location>
        <position position="66"/>
    </location>
    <ligand>
        <name>shikimate</name>
        <dbReference type="ChEBI" id="CHEBI:36208"/>
    </ligand>
</feature>
<evidence type="ECO:0000256" key="5">
    <source>
        <dbReference type="ARBA" id="ARBA00023002"/>
    </source>
</evidence>
<dbReference type="EMBL" id="FO818640">
    <property type="protein sequence ID" value="CDM92699.1"/>
    <property type="molecule type" value="Genomic_DNA"/>
</dbReference>
<dbReference type="Gene3D" id="3.40.50.720">
    <property type="entry name" value="NAD(P)-binding Rossmann-like Domain"/>
    <property type="match status" value="1"/>
</dbReference>
<feature type="binding site" evidence="8">
    <location>
        <position position="231"/>
    </location>
    <ligand>
        <name>shikimate</name>
        <dbReference type="ChEBI" id="CHEBI:36208"/>
    </ligand>
</feature>
<dbReference type="GO" id="GO:0004764">
    <property type="term" value="F:shikimate 3-dehydrogenase (NADP+) activity"/>
    <property type="evidence" value="ECO:0007669"/>
    <property type="project" value="UniProtKB-UniRule"/>
</dbReference>
<accession>A0A9P1NYM5</accession>
<sequence>MIKGTTKLLGIVGYPVEHSMSPIMHNAAIAHLGVDYVYVPFPVAPDQLASAYRGFQAIGVQGFNLTIPHKQAIIPLLDNVSKLATAVGAVNTVWYSDQGWSGTNTDVAGFLAPLKDLNFPNWHEKIAVILGNGGASRAVVAGCAELGMAEIHIVGRNPQKLEEFRQSWLHSPLPIKVNVHNWQELNPLIKQADLLVNTTPVGMSPHIDRSPVDAENFEGLKSGAIAYDLIYTPRPTRFLQLAKNQGAVAIDGLEMLIQQGAAALEIWLQQPIPISVMRQSLIIDN</sequence>
<dbReference type="SUPFAM" id="SSF53223">
    <property type="entry name" value="Aminoacid dehydrogenase-like, N-terminal domain"/>
    <property type="match status" value="1"/>
</dbReference>
<evidence type="ECO:0000256" key="1">
    <source>
        <dbReference type="ARBA" id="ARBA00004871"/>
    </source>
</evidence>
<dbReference type="Gene3D" id="3.40.50.10860">
    <property type="entry name" value="Leucine Dehydrogenase, chain A, domain 1"/>
    <property type="match status" value="1"/>
</dbReference>
<dbReference type="GO" id="GO:0050661">
    <property type="term" value="F:NADP binding"/>
    <property type="evidence" value="ECO:0007669"/>
    <property type="project" value="InterPro"/>
</dbReference>
<gene>
    <name evidence="8 12" type="primary">aroE</name>
    <name evidence="12" type="ORF">ARTHRO_10372</name>
</gene>
<evidence type="ECO:0000256" key="4">
    <source>
        <dbReference type="ARBA" id="ARBA00022857"/>
    </source>
</evidence>
<comment type="subunit">
    <text evidence="8">Homodimer.</text>
</comment>
<dbReference type="InterPro" id="IPR046346">
    <property type="entry name" value="Aminoacid_DH-like_N_sf"/>
</dbReference>
<dbReference type="Pfam" id="PF01488">
    <property type="entry name" value="Shikimate_DH"/>
    <property type="match status" value="1"/>
</dbReference>
<comment type="pathway">
    <text evidence="1 8">Metabolic intermediate biosynthesis; chorismate biosynthesis; chorismate from D-erythrose 4-phosphate and phosphoenolpyruvate: step 4/7.</text>
</comment>
<dbReference type="HAMAP" id="MF_00222">
    <property type="entry name" value="Shikimate_DH_AroE"/>
    <property type="match status" value="1"/>
</dbReference>
<evidence type="ECO:0000256" key="3">
    <source>
        <dbReference type="ARBA" id="ARBA00022605"/>
    </source>
</evidence>
<dbReference type="GO" id="GO:0019632">
    <property type="term" value="P:shikimate metabolic process"/>
    <property type="evidence" value="ECO:0007669"/>
    <property type="project" value="InterPro"/>
</dbReference>
<feature type="domain" description="SDH C-terminal" evidence="11">
    <location>
        <begin position="252"/>
        <end position="281"/>
    </location>
</feature>
<evidence type="ECO:0000259" key="10">
    <source>
        <dbReference type="Pfam" id="PF08501"/>
    </source>
</evidence>
<evidence type="ECO:0000259" key="9">
    <source>
        <dbReference type="Pfam" id="PF01488"/>
    </source>
</evidence>
<feature type="binding site" evidence="8">
    <location>
        <begin position="19"/>
        <end position="21"/>
    </location>
    <ligand>
        <name>shikimate</name>
        <dbReference type="ChEBI" id="CHEBI:36208"/>
    </ligand>
</feature>
<dbReference type="NCBIfam" id="TIGR00507">
    <property type="entry name" value="aroE"/>
    <property type="match status" value="1"/>
</dbReference>
<evidence type="ECO:0000256" key="7">
    <source>
        <dbReference type="ARBA" id="ARBA00049442"/>
    </source>
</evidence>
<comment type="function">
    <text evidence="8">Involved in the biosynthesis of the chorismate, which leads to the biosynthesis of aromatic amino acids. Catalyzes the reversible NADPH linked reduction of 3-dehydroshikimate (DHSA) to yield shikimate (SA).</text>
</comment>
<dbReference type="Pfam" id="PF18317">
    <property type="entry name" value="SDH_C"/>
    <property type="match status" value="1"/>
</dbReference>
<organism evidence="12 13">
    <name type="scientific">Limnospira indica PCC 8005</name>
    <dbReference type="NCBI Taxonomy" id="376219"/>
    <lineage>
        <taxon>Bacteria</taxon>
        <taxon>Bacillati</taxon>
        <taxon>Cyanobacteriota</taxon>
        <taxon>Cyanophyceae</taxon>
        <taxon>Oscillatoriophycideae</taxon>
        <taxon>Oscillatoriales</taxon>
        <taxon>Sirenicapillariaceae</taxon>
        <taxon>Limnospira</taxon>
    </lineage>
</organism>
<dbReference type="InterPro" id="IPR041121">
    <property type="entry name" value="SDH_C"/>
</dbReference>
<feature type="binding site" evidence="8">
    <location>
        <begin position="131"/>
        <end position="135"/>
    </location>
    <ligand>
        <name>NADP(+)</name>
        <dbReference type="ChEBI" id="CHEBI:58349"/>
    </ligand>
</feature>
<dbReference type="AlphaFoldDB" id="A0A9P1NYM5"/>
<feature type="binding site" evidence="8">
    <location>
        <position position="229"/>
    </location>
    <ligand>
        <name>NADP(+)</name>
        <dbReference type="ChEBI" id="CHEBI:58349"/>
    </ligand>
</feature>
<dbReference type="InterPro" id="IPR036291">
    <property type="entry name" value="NAD(P)-bd_dom_sf"/>
</dbReference>
<dbReference type="RefSeq" id="WP_008056574.1">
    <property type="nucleotide sequence ID" value="NZ_FO818640.1"/>
</dbReference>
<feature type="domain" description="Shikimate dehydrogenase substrate binding N-terminal" evidence="10">
    <location>
        <begin position="11"/>
        <end position="93"/>
    </location>
</feature>
<keyword evidence="5 8" id="KW-0560">Oxidoreductase</keyword>
<dbReference type="PANTHER" id="PTHR21089:SF1">
    <property type="entry name" value="BIFUNCTIONAL 3-DEHYDROQUINATE DEHYDRATASE_SHIKIMATE DEHYDROGENASE, CHLOROPLASTIC"/>
    <property type="match status" value="1"/>
</dbReference>
<dbReference type="GO" id="GO:0009073">
    <property type="term" value="P:aromatic amino acid family biosynthetic process"/>
    <property type="evidence" value="ECO:0007669"/>
    <property type="project" value="UniProtKB-KW"/>
</dbReference>
<feature type="binding site" evidence="8">
    <location>
        <position position="106"/>
    </location>
    <ligand>
        <name>shikimate</name>
        <dbReference type="ChEBI" id="CHEBI:36208"/>
    </ligand>
</feature>
<evidence type="ECO:0000313" key="12">
    <source>
        <dbReference type="EMBL" id="CDM92699.1"/>
    </source>
</evidence>
<dbReference type="InterPro" id="IPR006151">
    <property type="entry name" value="Shikm_DH/Glu-tRNA_Rdtase"/>
</dbReference>
<keyword evidence="13" id="KW-1185">Reference proteome</keyword>
<proteinExistence type="inferred from homology"/>
<name>A0A9P1NYM5_9CYAN</name>
<dbReference type="CDD" id="cd01065">
    <property type="entry name" value="NAD_bind_Shikimate_DH"/>
    <property type="match status" value="1"/>
</dbReference>
<dbReference type="NCBIfam" id="NF001314">
    <property type="entry name" value="PRK00258.2-2"/>
    <property type="match status" value="1"/>
</dbReference>
<dbReference type="Proteomes" id="UP000032946">
    <property type="component" value="Chromosome"/>
</dbReference>
<comment type="catalytic activity">
    <reaction evidence="7 8">
        <text>shikimate + NADP(+) = 3-dehydroshikimate + NADPH + H(+)</text>
        <dbReference type="Rhea" id="RHEA:17737"/>
        <dbReference type="ChEBI" id="CHEBI:15378"/>
        <dbReference type="ChEBI" id="CHEBI:16630"/>
        <dbReference type="ChEBI" id="CHEBI:36208"/>
        <dbReference type="ChEBI" id="CHEBI:57783"/>
        <dbReference type="ChEBI" id="CHEBI:58349"/>
        <dbReference type="EC" id="1.1.1.25"/>
    </reaction>
</comment>
<feature type="binding site" evidence="8">
    <location>
        <position position="259"/>
    </location>
    <ligand>
        <name>shikimate</name>
        <dbReference type="ChEBI" id="CHEBI:36208"/>
    </ligand>
</feature>
<keyword evidence="3 8" id="KW-0028">Amino-acid biosynthesis</keyword>
<feature type="domain" description="Quinate/shikimate 5-dehydrogenase/glutamyl-tRNA reductase" evidence="9">
    <location>
        <begin position="118"/>
        <end position="199"/>
    </location>
</feature>
<dbReference type="InterPro" id="IPR011342">
    <property type="entry name" value="Shikimate_DH"/>
</dbReference>
<dbReference type="PANTHER" id="PTHR21089">
    <property type="entry name" value="SHIKIMATE DEHYDROGENASE"/>
    <property type="match status" value="1"/>
</dbReference>
<dbReference type="EC" id="1.1.1.25" evidence="2 8"/>
<dbReference type="GO" id="GO:0009423">
    <property type="term" value="P:chorismate biosynthetic process"/>
    <property type="evidence" value="ECO:0007669"/>
    <property type="project" value="UniProtKB-UniRule"/>
</dbReference>
<dbReference type="Pfam" id="PF08501">
    <property type="entry name" value="Shikimate_dh_N"/>
    <property type="match status" value="1"/>
</dbReference>
<reference evidence="12 13" key="1">
    <citation type="submission" date="2014-02" db="EMBL/GenBank/DDBJ databases">
        <authorList>
            <person name="Genoscope - CEA"/>
        </authorList>
    </citation>
    <scope>NUCLEOTIDE SEQUENCE [LARGE SCALE GENOMIC DNA]</scope>
    <source>
        <strain evidence="12 13">PCC 8005</strain>
    </source>
</reference>
<feature type="binding site" evidence="8">
    <location>
        <position position="252"/>
    </location>
    <ligand>
        <name>NADP(+)</name>
        <dbReference type="ChEBI" id="CHEBI:58349"/>
    </ligand>
</feature>
<evidence type="ECO:0000256" key="6">
    <source>
        <dbReference type="ARBA" id="ARBA00023141"/>
    </source>
</evidence>
<dbReference type="InterPro" id="IPR022893">
    <property type="entry name" value="Shikimate_DH_fam"/>
</dbReference>
<protein>
    <recommendedName>
        <fullName evidence="2 8">Shikimate dehydrogenase (NADP(+))</fullName>
        <shortName evidence="8">SDH</shortName>
        <ecNumber evidence="2 8">1.1.1.25</ecNumber>
    </recommendedName>
</protein>
<dbReference type="SUPFAM" id="SSF51735">
    <property type="entry name" value="NAD(P)-binding Rossmann-fold domains"/>
    <property type="match status" value="1"/>
</dbReference>
<evidence type="ECO:0000256" key="8">
    <source>
        <dbReference type="HAMAP-Rule" id="MF_00222"/>
    </source>
</evidence>
<comment type="similarity">
    <text evidence="8">Belongs to the shikimate dehydrogenase family.</text>
</comment>
<dbReference type="GO" id="GO:0008652">
    <property type="term" value="P:amino acid biosynthetic process"/>
    <property type="evidence" value="ECO:0007669"/>
    <property type="project" value="UniProtKB-KW"/>
</dbReference>
<keyword evidence="4 8" id="KW-0521">NADP</keyword>
<feature type="active site" description="Proton acceptor" evidence="8">
    <location>
        <position position="70"/>
    </location>
</feature>
<dbReference type="GO" id="GO:0005829">
    <property type="term" value="C:cytosol"/>
    <property type="evidence" value="ECO:0007669"/>
    <property type="project" value="TreeGrafter"/>
</dbReference>
<evidence type="ECO:0000259" key="11">
    <source>
        <dbReference type="Pfam" id="PF18317"/>
    </source>
</evidence>
<keyword evidence="6 8" id="KW-0057">Aromatic amino acid biosynthesis</keyword>
<evidence type="ECO:0000256" key="2">
    <source>
        <dbReference type="ARBA" id="ARBA00012962"/>
    </source>
</evidence>
<feature type="binding site" evidence="8">
    <location>
        <position position="91"/>
    </location>
    <ligand>
        <name>shikimate</name>
        <dbReference type="ChEBI" id="CHEBI:36208"/>
    </ligand>
</feature>
<comment type="caution">
    <text evidence="8">Lacks conserved residue(s) required for the propagation of feature annotation.</text>
</comment>